<dbReference type="RefSeq" id="WP_163386323.1">
    <property type="nucleotide sequence ID" value="NZ_JAUFQS010000026.1"/>
</dbReference>
<sequence>MASLAYISVYLAKLPASHRWAQLQLGPGEDYSSDGANGLKLRSETARRPIQTRESKLLISQLYPILCLKLSILQILSLPVIGKSQ</sequence>
<gene>
    <name evidence="1" type="ORF">QWZ15_16495</name>
</gene>
<evidence type="ECO:0000313" key="2">
    <source>
        <dbReference type="Proteomes" id="UP001236663"/>
    </source>
</evidence>
<protein>
    <submittedName>
        <fullName evidence="1">Uncharacterized protein</fullName>
    </submittedName>
</protein>
<dbReference type="EMBL" id="JAUFQS010000026">
    <property type="protein sequence ID" value="MDN3689435.1"/>
    <property type="molecule type" value="Genomic_DNA"/>
</dbReference>
<comment type="caution">
    <text evidence="1">The sequence shown here is derived from an EMBL/GenBank/DDBJ whole genome shotgun (WGS) entry which is preliminary data.</text>
</comment>
<keyword evidence="2" id="KW-1185">Reference proteome</keyword>
<proteinExistence type="predicted"/>
<evidence type="ECO:0000313" key="1">
    <source>
        <dbReference type="EMBL" id="MDN3689435.1"/>
    </source>
</evidence>
<dbReference type="Proteomes" id="UP001236663">
    <property type="component" value="Unassembled WGS sequence"/>
</dbReference>
<reference evidence="2" key="1">
    <citation type="journal article" date="2019" name="Int. J. Syst. Evol. Microbiol.">
        <title>The Global Catalogue of Microorganisms (GCM) 10K type strain sequencing project: providing services to taxonomists for standard genome sequencing and annotation.</title>
        <authorList>
            <consortium name="The Broad Institute Genomics Platform"/>
            <consortium name="The Broad Institute Genome Sequencing Center for Infectious Disease"/>
            <person name="Wu L."/>
            <person name="Ma J."/>
        </authorList>
    </citation>
    <scope>NUCLEOTIDE SEQUENCE [LARGE SCALE GENOMIC DNA]</scope>
    <source>
        <strain evidence="2">CECT 7706</strain>
    </source>
</reference>
<name>A0ABT8CA88_9BACT</name>
<accession>A0ABT8CA88</accession>
<organism evidence="1 2">
    <name type="scientific">Cyclobacterium jeungdonense</name>
    <dbReference type="NCBI Taxonomy" id="708087"/>
    <lineage>
        <taxon>Bacteria</taxon>
        <taxon>Pseudomonadati</taxon>
        <taxon>Bacteroidota</taxon>
        <taxon>Cytophagia</taxon>
        <taxon>Cytophagales</taxon>
        <taxon>Cyclobacteriaceae</taxon>
        <taxon>Cyclobacterium</taxon>
    </lineage>
</organism>